<protein>
    <submittedName>
        <fullName evidence="2">Uncharacterized protein</fullName>
    </submittedName>
</protein>
<feature type="region of interest" description="Disordered" evidence="1">
    <location>
        <begin position="46"/>
        <end position="84"/>
    </location>
</feature>
<comment type="caution">
    <text evidence="2">The sequence shown here is derived from an EMBL/GenBank/DDBJ whole genome shotgun (WGS) entry which is preliminary data.</text>
</comment>
<dbReference type="AlphaFoldDB" id="A0AAD4S0T0"/>
<evidence type="ECO:0000313" key="2">
    <source>
        <dbReference type="EMBL" id="KAI3851884.1"/>
    </source>
</evidence>
<organism evidence="2 3">
    <name type="scientific">Papaver atlanticum</name>
    <dbReference type="NCBI Taxonomy" id="357466"/>
    <lineage>
        <taxon>Eukaryota</taxon>
        <taxon>Viridiplantae</taxon>
        <taxon>Streptophyta</taxon>
        <taxon>Embryophyta</taxon>
        <taxon>Tracheophyta</taxon>
        <taxon>Spermatophyta</taxon>
        <taxon>Magnoliopsida</taxon>
        <taxon>Ranunculales</taxon>
        <taxon>Papaveraceae</taxon>
        <taxon>Papaveroideae</taxon>
        <taxon>Papaver</taxon>
    </lineage>
</organism>
<gene>
    <name evidence="2" type="ORF">MKW98_019883</name>
</gene>
<name>A0AAD4S0T0_9MAGN</name>
<feature type="compositionally biased region" description="Polar residues" evidence="1">
    <location>
        <begin position="56"/>
        <end position="68"/>
    </location>
</feature>
<evidence type="ECO:0000256" key="1">
    <source>
        <dbReference type="SAM" id="MobiDB-lite"/>
    </source>
</evidence>
<dbReference type="Proteomes" id="UP001202328">
    <property type="component" value="Unassembled WGS sequence"/>
</dbReference>
<evidence type="ECO:0000313" key="3">
    <source>
        <dbReference type="Proteomes" id="UP001202328"/>
    </source>
</evidence>
<reference evidence="2" key="1">
    <citation type="submission" date="2022-04" db="EMBL/GenBank/DDBJ databases">
        <title>A functionally conserved STORR gene fusion in Papaver species that diverged 16.8 million years ago.</title>
        <authorList>
            <person name="Catania T."/>
        </authorList>
    </citation>
    <scope>NUCLEOTIDE SEQUENCE</scope>
    <source>
        <strain evidence="2">S-188037</strain>
    </source>
</reference>
<dbReference type="EMBL" id="JAJJMB010015809">
    <property type="protein sequence ID" value="KAI3851884.1"/>
    <property type="molecule type" value="Genomic_DNA"/>
</dbReference>
<accession>A0AAD4S0T0</accession>
<proteinExistence type="predicted"/>
<keyword evidence="3" id="KW-1185">Reference proteome</keyword>
<feature type="compositionally biased region" description="Polar residues" evidence="1">
    <location>
        <begin position="75"/>
        <end position="84"/>
    </location>
</feature>
<sequence>MEARFRMSDPVHGLAGIAETLSKQLDNHTSELAFVNKQIQFHRRHSVARSDEAKGASSSELKAVQSPSLEEDGSSILTDIEQFQ</sequence>